<dbReference type="SUPFAM" id="SSF50249">
    <property type="entry name" value="Nucleic acid-binding proteins"/>
    <property type="match status" value="1"/>
</dbReference>
<dbReference type="AlphaFoldDB" id="A0A7K4MIN1"/>
<dbReference type="Proteomes" id="UP000563820">
    <property type="component" value="Unassembled WGS sequence"/>
</dbReference>
<gene>
    <name evidence="1" type="ORF">HX848_05470</name>
    <name evidence="3" type="ORF">HX854_03665</name>
    <name evidence="2" type="ORF">HX858_06900</name>
</gene>
<evidence type="ECO:0000313" key="3">
    <source>
        <dbReference type="EMBL" id="NWJ83815.1"/>
    </source>
</evidence>
<evidence type="ECO:0000313" key="2">
    <source>
        <dbReference type="EMBL" id="NWJ57462.1"/>
    </source>
</evidence>
<evidence type="ECO:0008006" key="7">
    <source>
        <dbReference type="Google" id="ProtNLM"/>
    </source>
</evidence>
<dbReference type="Proteomes" id="UP000575480">
    <property type="component" value="Unassembled WGS sequence"/>
</dbReference>
<proteinExistence type="predicted"/>
<sequence>MSFESELLKGKFCIPQCIVCKKIVWPPTEFCNHCFGQVSIKKGDFDGKIIEFSRQNEEYFCIVEFEKTIRVMAKILQIPEIGQIVKISKCGISNGNYFFDVN</sequence>
<comment type="caution">
    <text evidence="1">The sequence shown here is derived from an EMBL/GenBank/DDBJ whole genome shotgun (WGS) entry which is preliminary data.</text>
</comment>
<dbReference type="Gene3D" id="6.10.30.10">
    <property type="match status" value="1"/>
</dbReference>
<dbReference type="EMBL" id="JACATC010000003">
    <property type="protein sequence ID" value="NWJ83815.1"/>
    <property type="molecule type" value="Genomic_DNA"/>
</dbReference>
<dbReference type="EMBL" id="JACATH010000006">
    <property type="protein sequence ID" value="NWJ57462.1"/>
    <property type="molecule type" value="Genomic_DNA"/>
</dbReference>
<evidence type="ECO:0000313" key="5">
    <source>
        <dbReference type="Proteomes" id="UP000563820"/>
    </source>
</evidence>
<protein>
    <recommendedName>
        <fullName evidence="7">DUF35 domain-containing protein</fullName>
    </recommendedName>
</protein>
<evidence type="ECO:0000313" key="6">
    <source>
        <dbReference type="Proteomes" id="UP000575480"/>
    </source>
</evidence>
<dbReference type="EMBL" id="JACATE010000008">
    <property type="protein sequence ID" value="NWJ28815.1"/>
    <property type="molecule type" value="Genomic_DNA"/>
</dbReference>
<name>A0A7K4MIN1_9ARCH</name>
<dbReference type="Proteomes" id="UP000520052">
    <property type="component" value="Unassembled WGS sequence"/>
</dbReference>
<accession>A0A7K4MIN1</accession>
<reference evidence="1" key="2">
    <citation type="submission" date="2020-06" db="EMBL/GenBank/DDBJ databases">
        <authorList>
            <person name="Wang Y."/>
        </authorList>
    </citation>
    <scope>NUCLEOTIDE SEQUENCE</scope>
    <source>
        <strain evidence="2">L15a</strain>
        <strain evidence="1">T1L11</strain>
        <strain evidence="3">T3L1</strain>
    </source>
</reference>
<evidence type="ECO:0000313" key="4">
    <source>
        <dbReference type="Proteomes" id="UP000520052"/>
    </source>
</evidence>
<evidence type="ECO:0000313" key="1">
    <source>
        <dbReference type="EMBL" id="NWJ28815.1"/>
    </source>
</evidence>
<reference evidence="4 5" key="1">
    <citation type="journal article" date="2019" name="Environ. Microbiol.">
        <title>Genomics insights into ecotype formation of ammonia-oxidizing archaea in the deep ocean.</title>
        <authorList>
            <person name="Wang Y."/>
            <person name="Huang J.M."/>
            <person name="Cui G.J."/>
            <person name="Nunoura T."/>
            <person name="Takaki Y."/>
            <person name="Li W.L."/>
            <person name="Li J."/>
            <person name="Gao Z.M."/>
            <person name="Takai K."/>
            <person name="Zhang A.Q."/>
            <person name="Stepanauskas R."/>
        </authorList>
    </citation>
    <scope>NUCLEOTIDE SEQUENCE [LARGE SCALE GENOMIC DNA]</scope>
    <source>
        <strain evidence="2 6">L15a</strain>
        <strain evidence="1 5">T1L11</strain>
        <strain evidence="3 4">T3L1</strain>
    </source>
</reference>
<dbReference type="InterPro" id="IPR012340">
    <property type="entry name" value="NA-bd_OB-fold"/>
</dbReference>
<organism evidence="1 5">
    <name type="scientific">Marine Group I thaumarchaeote</name>
    <dbReference type="NCBI Taxonomy" id="2511932"/>
    <lineage>
        <taxon>Archaea</taxon>
        <taxon>Nitrososphaerota</taxon>
        <taxon>Marine Group I</taxon>
    </lineage>
</organism>